<feature type="compositionally biased region" description="Basic and acidic residues" evidence="2">
    <location>
        <begin position="422"/>
        <end position="440"/>
    </location>
</feature>
<protein>
    <submittedName>
        <fullName evidence="4">Type VII secretion protein EssB</fullName>
    </submittedName>
</protein>
<evidence type="ECO:0000313" key="4">
    <source>
        <dbReference type="EMBL" id="ASS89166.1"/>
    </source>
</evidence>
<keyword evidence="3" id="KW-1133">Transmembrane helix</keyword>
<evidence type="ECO:0000256" key="1">
    <source>
        <dbReference type="ARBA" id="ARBA00010163"/>
    </source>
</evidence>
<evidence type="ECO:0000256" key="3">
    <source>
        <dbReference type="SAM" id="Phobius"/>
    </source>
</evidence>
<keyword evidence="3" id="KW-0812">Transmembrane</keyword>
<dbReference type="RefSeq" id="WP_094244495.1">
    <property type="nucleotide sequence ID" value="NZ_CP017703.1"/>
</dbReference>
<feature type="compositionally biased region" description="Polar residues" evidence="2">
    <location>
        <begin position="412"/>
        <end position="421"/>
    </location>
</feature>
<feature type="transmembrane region" description="Helical" evidence="3">
    <location>
        <begin position="221"/>
        <end position="241"/>
    </location>
</feature>
<dbReference type="KEGG" id="apak:AP3564_01780"/>
<keyword evidence="3" id="KW-0472">Membrane</keyword>
<dbReference type="NCBIfam" id="TIGR03926">
    <property type="entry name" value="T7_EssB"/>
    <property type="match status" value="1"/>
</dbReference>
<proteinExistence type="inferred from homology"/>
<dbReference type="EMBL" id="CP017703">
    <property type="protein sequence ID" value="ASS89166.1"/>
    <property type="molecule type" value="Genomic_DNA"/>
</dbReference>
<dbReference type="Pfam" id="PF10140">
    <property type="entry name" value="YukC"/>
    <property type="match status" value="1"/>
</dbReference>
<name>A0A223E1P4_9BACI</name>
<dbReference type="InterPro" id="IPR018778">
    <property type="entry name" value="T7SS_EssB"/>
</dbReference>
<dbReference type="Proteomes" id="UP000214606">
    <property type="component" value="Chromosome"/>
</dbReference>
<organism evidence="4 5">
    <name type="scientific">Aeribacillus pallidus</name>
    <dbReference type="NCBI Taxonomy" id="33936"/>
    <lineage>
        <taxon>Bacteria</taxon>
        <taxon>Bacillati</taxon>
        <taxon>Bacillota</taxon>
        <taxon>Bacilli</taxon>
        <taxon>Bacillales</taxon>
        <taxon>Bacillaceae</taxon>
        <taxon>Aeribacillus</taxon>
    </lineage>
</organism>
<dbReference type="Gene3D" id="1.10.510.10">
    <property type="entry name" value="Transferase(Phosphotransferase) domain 1"/>
    <property type="match status" value="1"/>
</dbReference>
<dbReference type="InterPro" id="IPR042565">
    <property type="entry name" value="T7SS_EssB_C"/>
</dbReference>
<evidence type="ECO:0000256" key="2">
    <source>
        <dbReference type="SAM" id="MobiDB-lite"/>
    </source>
</evidence>
<comment type="similarity">
    <text evidence="1">Belongs to the EssB family.</text>
</comment>
<dbReference type="AlphaFoldDB" id="A0A223E1P4"/>
<dbReference type="Gene3D" id="1.25.40.680">
    <property type="entry name" value="Type VII secretion system EssB, C-terminal-like domain"/>
    <property type="match status" value="1"/>
</dbReference>
<evidence type="ECO:0000313" key="5">
    <source>
        <dbReference type="Proteomes" id="UP000214606"/>
    </source>
</evidence>
<feature type="region of interest" description="Disordered" evidence="2">
    <location>
        <begin position="387"/>
        <end position="440"/>
    </location>
</feature>
<reference evidence="4 5" key="1">
    <citation type="submission" date="2016-10" db="EMBL/GenBank/DDBJ databases">
        <title>The whole genome sequencing and assembly of Aeribacillus pallidus KCTC3564 strain.</title>
        <authorList>
            <person name="Lee Y.-J."/>
            <person name="Park M.-K."/>
            <person name="Yi H."/>
            <person name="Bahn Y.-S."/>
            <person name="Kim J.F."/>
            <person name="Lee D.-W."/>
        </authorList>
    </citation>
    <scope>NUCLEOTIDE SEQUENCE [LARGE SCALE GENOMIC DNA]</scope>
    <source>
        <strain evidence="4 5">KCTC3564</strain>
    </source>
</reference>
<sequence>MKEKTIKMDSVSYHFFIENNQWKLELAKSQTRVKDIRELALMKENTDQFVPVEVEDGEEVLTFQFQVDSNMNHWETIQSLGRSDKLRLLCNLARFRKILDTRITFFLHPHNLIFDDNLIPFLVYRGIRQVLPPYEINDETFLLQYKCLSIALFSKKYNFDELYAGSWKNAKDTEFERQISEIDHFDDFVEFLHNQYRKEKRETEKNMQIVPKKRFQLFKRLSIAMIAAAVILAVPVVYFGFFKLPFQQHLLEAHRAFLSKDYSEVISDLESVNPEKLPDSGKYILAYSYVKSENLGDEEKDTIMNNISLKSDPNYLLYWIYNGRGDLDKSLDLAMYLDDPVLIMYSYIKKIEKAKNDPNLSGTERQNQVQQYEEKLKSYGEKYGLESLFVTDPEKANPTEETGGSAPAAAEQQVTDQAKGTQTDRTKKKVPEQNQTEETK</sequence>
<accession>A0A223E1P4</accession>
<gene>
    <name evidence="4" type="ORF">AP3564_01780</name>
</gene>